<evidence type="ECO:0000256" key="1">
    <source>
        <dbReference type="ARBA" id="ARBA00009080"/>
    </source>
</evidence>
<dbReference type="InterPro" id="IPR036291">
    <property type="entry name" value="NAD(P)-bd_dom_sf"/>
</dbReference>
<evidence type="ECO:0000256" key="2">
    <source>
        <dbReference type="ARBA" id="ARBA00023002"/>
    </source>
</evidence>
<keyword evidence="2" id="KW-0560">Oxidoreductase</keyword>
<dbReference type="Pfam" id="PF03446">
    <property type="entry name" value="NAD_binding_2"/>
    <property type="match status" value="1"/>
</dbReference>
<gene>
    <name evidence="7" type="ORF">ICL16_04295</name>
</gene>
<name>A0A8J7C4E4_9CYAN</name>
<dbReference type="InterPro" id="IPR051265">
    <property type="entry name" value="HIBADH-related_NP60_sf"/>
</dbReference>
<dbReference type="Pfam" id="PF14833">
    <property type="entry name" value="NAD_binding_11"/>
    <property type="match status" value="1"/>
</dbReference>
<dbReference type="InterPro" id="IPR008927">
    <property type="entry name" value="6-PGluconate_DH-like_C_sf"/>
</dbReference>
<dbReference type="InterPro" id="IPR006115">
    <property type="entry name" value="6PGDH_NADP-bd"/>
</dbReference>
<dbReference type="SUPFAM" id="SSF48179">
    <property type="entry name" value="6-phosphogluconate dehydrogenase C-terminal domain-like"/>
    <property type="match status" value="1"/>
</dbReference>
<dbReference type="GO" id="GO:0050661">
    <property type="term" value="F:NADP binding"/>
    <property type="evidence" value="ECO:0007669"/>
    <property type="project" value="InterPro"/>
</dbReference>
<dbReference type="AlphaFoldDB" id="A0A8J7C4E4"/>
<dbReference type="Proteomes" id="UP000629098">
    <property type="component" value="Unassembled WGS sequence"/>
</dbReference>
<dbReference type="EMBL" id="JACXAE010000021">
    <property type="protein sequence ID" value="MBD2771359.1"/>
    <property type="molecule type" value="Genomic_DNA"/>
</dbReference>
<keyword evidence="3" id="KW-0520">NAD</keyword>
<dbReference type="Gene3D" id="3.40.50.720">
    <property type="entry name" value="NAD(P)-binding Rossmann-like Domain"/>
    <property type="match status" value="1"/>
</dbReference>
<organism evidence="7 8">
    <name type="scientific">Iningainema tapete BLCC-T55</name>
    <dbReference type="NCBI Taxonomy" id="2748662"/>
    <lineage>
        <taxon>Bacteria</taxon>
        <taxon>Bacillati</taxon>
        <taxon>Cyanobacteriota</taxon>
        <taxon>Cyanophyceae</taxon>
        <taxon>Nostocales</taxon>
        <taxon>Scytonemataceae</taxon>
        <taxon>Iningainema tapete</taxon>
    </lineage>
</organism>
<keyword evidence="8" id="KW-1185">Reference proteome</keyword>
<feature type="domain" description="6-phosphogluconate dehydrogenase NADP-binding" evidence="5">
    <location>
        <begin position="4"/>
        <end position="162"/>
    </location>
</feature>
<dbReference type="GO" id="GO:0016491">
    <property type="term" value="F:oxidoreductase activity"/>
    <property type="evidence" value="ECO:0007669"/>
    <property type="project" value="UniProtKB-KW"/>
</dbReference>
<feature type="active site" evidence="4">
    <location>
        <position position="171"/>
    </location>
</feature>
<feature type="domain" description="3-hydroxyisobutyrate dehydrogenase-like NAD-binding" evidence="6">
    <location>
        <begin position="165"/>
        <end position="285"/>
    </location>
</feature>
<dbReference type="PANTHER" id="PTHR43580:SF2">
    <property type="entry name" value="CYTOKINE-LIKE NUCLEAR FACTOR N-PAC"/>
    <property type="match status" value="1"/>
</dbReference>
<dbReference type="InterPro" id="IPR013328">
    <property type="entry name" value="6PGD_dom2"/>
</dbReference>
<dbReference type="GO" id="GO:0051287">
    <property type="term" value="F:NAD binding"/>
    <property type="evidence" value="ECO:0007669"/>
    <property type="project" value="InterPro"/>
</dbReference>
<evidence type="ECO:0000313" key="8">
    <source>
        <dbReference type="Proteomes" id="UP000629098"/>
    </source>
</evidence>
<dbReference type="InterPro" id="IPR015815">
    <property type="entry name" value="HIBADH-related"/>
</dbReference>
<accession>A0A8J7C4E4</accession>
<dbReference type="InterPro" id="IPR029154">
    <property type="entry name" value="HIBADH-like_NADP-bd"/>
</dbReference>
<evidence type="ECO:0000313" key="7">
    <source>
        <dbReference type="EMBL" id="MBD2771359.1"/>
    </source>
</evidence>
<reference evidence="7" key="1">
    <citation type="submission" date="2020-09" db="EMBL/GenBank/DDBJ databases">
        <title>Iningainema tapete sp. nov. (Scytonemataceae, Cyanobacteria) from greenhouses in central Florida (USA) produces two types of nodularin with biosynthetic potential for microcystin-LR and anabaenopeptins.</title>
        <authorList>
            <person name="Berthold D.E."/>
            <person name="Lefler F.W."/>
            <person name="Huang I.-S."/>
            <person name="Abdulla H."/>
            <person name="Zimba P.V."/>
            <person name="Laughinghouse H.D. IV."/>
        </authorList>
    </citation>
    <scope>NUCLEOTIDE SEQUENCE</scope>
    <source>
        <strain evidence="7">BLCCT55</strain>
    </source>
</reference>
<dbReference type="SUPFAM" id="SSF51735">
    <property type="entry name" value="NAD(P)-binding Rossmann-fold domains"/>
    <property type="match status" value="1"/>
</dbReference>
<dbReference type="RefSeq" id="WP_190825658.1">
    <property type="nucleotide sequence ID" value="NZ_CAWPPI010000021.1"/>
</dbReference>
<evidence type="ECO:0000256" key="3">
    <source>
        <dbReference type="ARBA" id="ARBA00023027"/>
    </source>
</evidence>
<comment type="caution">
    <text evidence="7">The sequence shown here is derived from an EMBL/GenBank/DDBJ whole genome shotgun (WGS) entry which is preliminary data.</text>
</comment>
<evidence type="ECO:0000259" key="5">
    <source>
        <dbReference type="Pfam" id="PF03446"/>
    </source>
</evidence>
<dbReference type="Gene3D" id="1.10.1040.10">
    <property type="entry name" value="N-(1-d-carboxylethyl)-l-norvaline Dehydrogenase, domain 2"/>
    <property type="match status" value="1"/>
</dbReference>
<proteinExistence type="inferred from homology"/>
<evidence type="ECO:0000259" key="6">
    <source>
        <dbReference type="Pfam" id="PF14833"/>
    </source>
</evidence>
<dbReference type="PANTHER" id="PTHR43580">
    <property type="entry name" value="OXIDOREDUCTASE GLYR1-RELATED"/>
    <property type="match status" value="1"/>
</dbReference>
<comment type="similarity">
    <text evidence="1">Belongs to the HIBADH-related family.</text>
</comment>
<evidence type="ECO:0000256" key="4">
    <source>
        <dbReference type="PIRSR" id="PIRSR000103-1"/>
    </source>
</evidence>
<protein>
    <submittedName>
        <fullName evidence="7">NAD(P)-dependent oxidoreductase</fullName>
    </submittedName>
</protein>
<sequence length="300" mass="32034">MERITYLGIGIMGSGMATNLLKAGYPVTVWNRNPESCQPLVEKGATQAQTPAQAVENAEAIMYCLANDNAVEEVVFGQNGILSNVKSGQIAIDMSTVHPDTSRREAAAYAEKQVEFLDAPVFGSKNESATGGLWIVVGGKRDVFERVKPILEPLSETVHYLGDTGKGASMKLVGNSIVATQIEALGEALILATKAGLNPKDVLDVLHVVDFRSPIFDGVGNMLVNRDFTPHFALKNLLKDANLIARFAQDLNSPTPAAAIVRETIKVAVNQGWGEENASALIKALELEAGVTVESSVKAF</sequence>
<dbReference type="PIRSF" id="PIRSF000103">
    <property type="entry name" value="HIBADH"/>
    <property type="match status" value="1"/>
</dbReference>